<organism evidence="4 5">
    <name type="scientific">Pleomassaria siparia CBS 279.74</name>
    <dbReference type="NCBI Taxonomy" id="1314801"/>
    <lineage>
        <taxon>Eukaryota</taxon>
        <taxon>Fungi</taxon>
        <taxon>Dikarya</taxon>
        <taxon>Ascomycota</taxon>
        <taxon>Pezizomycotina</taxon>
        <taxon>Dothideomycetes</taxon>
        <taxon>Pleosporomycetidae</taxon>
        <taxon>Pleosporales</taxon>
        <taxon>Pleomassariaceae</taxon>
        <taxon>Pleomassaria</taxon>
    </lineage>
</organism>
<dbReference type="EMBL" id="MU005766">
    <property type="protein sequence ID" value="KAF2711955.1"/>
    <property type="molecule type" value="Genomic_DNA"/>
</dbReference>
<dbReference type="InterPro" id="IPR001138">
    <property type="entry name" value="Zn2Cys6_DnaBD"/>
</dbReference>
<proteinExistence type="predicted"/>
<accession>A0A6G1KHD0</accession>
<dbReference type="AlphaFoldDB" id="A0A6G1KHD0"/>
<evidence type="ECO:0000256" key="2">
    <source>
        <dbReference type="SAM" id="MobiDB-lite"/>
    </source>
</evidence>
<evidence type="ECO:0000313" key="5">
    <source>
        <dbReference type="Proteomes" id="UP000799428"/>
    </source>
</evidence>
<dbReference type="OrthoDB" id="5303703at2759"/>
<feature type="region of interest" description="Disordered" evidence="2">
    <location>
        <begin position="410"/>
        <end position="433"/>
    </location>
</feature>
<keyword evidence="1" id="KW-0539">Nucleus</keyword>
<feature type="compositionally biased region" description="Polar residues" evidence="2">
    <location>
        <begin position="48"/>
        <end position="62"/>
    </location>
</feature>
<dbReference type="PROSITE" id="PS50048">
    <property type="entry name" value="ZN2_CY6_FUNGAL_2"/>
    <property type="match status" value="1"/>
</dbReference>
<evidence type="ECO:0000313" key="4">
    <source>
        <dbReference type="EMBL" id="KAF2711955.1"/>
    </source>
</evidence>
<dbReference type="InterPro" id="IPR036864">
    <property type="entry name" value="Zn2-C6_fun-type_DNA-bd_sf"/>
</dbReference>
<dbReference type="SUPFAM" id="SSF57701">
    <property type="entry name" value="Zn2/Cys6 DNA-binding domain"/>
    <property type="match status" value="1"/>
</dbReference>
<name>A0A6G1KHD0_9PLEO</name>
<feature type="region of interest" description="Disordered" evidence="2">
    <location>
        <begin position="1"/>
        <end position="62"/>
    </location>
</feature>
<dbReference type="Proteomes" id="UP000799428">
    <property type="component" value="Unassembled WGS sequence"/>
</dbReference>
<evidence type="ECO:0000256" key="1">
    <source>
        <dbReference type="ARBA" id="ARBA00023242"/>
    </source>
</evidence>
<sequence>MSGGKKSPRRSDEDGDDEASEGNRRAKKPRRLLFASPSDDDTKDYDTPPQTADSVRNRMSNLNLTQNNLESMEVDYSMSSDLRVGNGAPSEFCVSQRGSPAPSDASNGFLKTSSFPAKDLGWNYDLRENIDRQIQSTWLDHDNTGNYDPQAESREKAIELNKAKARKKKGKQQTTPKQVVKKFIVRLSFKAIGNVLNLTDGEDRWPDGWSELDTEDGKSLDETRVSRAKRLTNVRKHQPQSRILDPKGELDDLTGHPIARGCKGCRMKDTACSMVKDGEWPCHECEDGNFCQPIIKPKIKGRCVHCEELGEENVCSFEKPGQKQGAMCDQCVEAECEDCIAGPAPGYKHPRIDLDQIMYGPDRKWVECTHCREHHKRCSLKDKTHKPPCKGCARSKIGCTFYDLIDKSEPKKEDKKKGKEKVPVLPEQGKSTKDASRLYTPAVGGSEFFSAIDLADLAEDDEEEFVREATPEIEMADDTGRAGLLTKIDTCFAHPIKFHVTTPGIDECSFCTLPTFGLLGHFEKTVHVLKYNDGLAYGEIAAGHGEEFGQTSMCQQCTMSRYQIIQCSDEFLHDIQPIKDNDRIDESFNEAIEALIQAEPQTDWCRHQMQRWCSMCLSLASFKCCTRQQSSLNEDGAEMEGCGLQLCGECKSSIHNLAGNSSALASELDKKPKLKQGANEKHDFLPRADVGFLDATGILMRNVANDFGEES</sequence>
<keyword evidence="5" id="KW-1185">Reference proteome</keyword>
<gene>
    <name evidence="4" type="ORF">K504DRAFT_425704</name>
</gene>
<reference evidence="4" key="1">
    <citation type="journal article" date="2020" name="Stud. Mycol.">
        <title>101 Dothideomycetes genomes: a test case for predicting lifestyles and emergence of pathogens.</title>
        <authorList>
            <person name="Haridas S."/>
            <person name="Albert R."/>
            <person name="Binder M."/>
            <person name="Bloem J."/>
            <person name="Labutti K."/>
            <person name="Salamov A."/>
            <person name="Andreopoulos B."/>
            <person name="Baker S."/>
            <person name="Barry K."/>
            <person name="Bills G."/>
            <person name="Bluhm B."/>
            <person name="Cannon C."/>
            <person name="Castanera R."/>
            <person name="Culley D."/>
            <person name="Daum C."/>
            <person name="Ezra D."/>
            <person name="Gonzalez J."/>
            <person name="Henrissat B."/>
            <person name="Kuo A."/>
            <person name="Liang C."/>
            <person name="Lipzen A."/>
            <person name="Lutzoni F."/>
            <person name="Magnuson J."/>
            <person name="Mondo S."/>
            <person name="Nolan M."/>
            <person name="Ohm R."/>
            <person name="Pangilinan J."/>
            <person name="Park H.-J."/>
            <person name="Ramirez L."/>
            <person name="Alfaro M."/>
            <person name="Sun H."/>
            <person name="Tritt A."/>
            <person name="Yoshinaga Y."/>
            <person name="Zwiers L.-H."/>
            <person name="Turgeon B."/>
            <person name="Goodwin S."/>
            <person name="Spatafora J."/>
            <person name="Crous P."/>
            <person name="Grigoriev I."/>
        </authorList>
    </citation>
    <scope>NUCLEOTIDE SEQUENCE</scope>
    <source>
        <strain evidence="4">CBS 279.74</strain>
    </source>
</reference>
<dbReference type="GO" id="GO:0008270">
    <property type="term" value="F:zinc ion binding"/>
    <property type="evidence" value="ECO:0007669"/>
    <property type="project" value="InterPro"/>
</dbReference>
<dbReference type="GO" id="GO:0000981">
    <property type="term" value="F:DNA-binding transcription factor activity, RNA polymerase II-specific"/>
    <property type="evidence" value="ECO:0007669"/>
    <property type="project" value="InterPro"/>
</dbReference>
<dbReference type="CDD" id="cd00067">
    <property type="entry name" value="GAL4"/>
    <property type="match status" value="1"/>
</dbReference>
<feature type="compositionally biased region" description="Basic and acidic residues" evidence="2">
    <location>
        <begin position="410"/>
        <end position="422"/>
    </location>
</feature>
<protein>
    <recommendedName>
        <fullName evidence="3">Zn(2)-C6 fungal-type domain-containing protein</fullName>
    </recommendedName>
</protein>
<evidence type="ECO:0000259" key="3">
    <source>
        <dbReference type="PROSITE" id="PS50048"/>
    </source>
</evidence>
<feature type="domain" description="Zn(2)-C6 fungal-type" evidence="3">
    <location>
        <begin position="367"/>
        <end position="401"/>
    </location>
</feature>